<dbReference type="AlphaFoldDB" id="A0A061ATN0"/>
<dbReference type="SUPFAM" id="SSF56281">
    <property type="entry name" value="Metallo-hydrolase/oxidoreductase"/>
    <property type="match status" value="1"/>
</dbReference>
<dbReference type="InterPro" id="IPR025069">
    <property type="entry name" value="Cpsf2_C"/>
</dbReference>
<dbReference type="OrthoDB" id="64353at2759"/>
<organism evidence="7">
    <name type="scientific">Cyberlindnera fabianii</name>
    <name type="common">Yeast</name>
    <name type="synonym">Hansenula fabianii</name>
    <dbReference type="NCBI Taxonomy" id="36022"/>
    <lineage>
        <taxon>Eukaryota</taxon>
        <taxon>Fungi</taxon>
        <taxon>Dikarya</taxon>
        <taxon>Ascomycota</taxon>
        <taxon>Saccharomycotina</taxon>
        <taxon>Saccharomycetes</taxon>
        <taxon>Phaffomycetales</taxon>
        <taxon>Phaffomycetaceae</taxon>
        <taxon>Cyberlindnera</taxon>
    </lineage>
</organism>
<evidence type="ECO:0000256" key="1">
    <source>
        <dbReference type="ARBA" id="ARBA00004123"/>
    </source>
</evidence>
<dbReference type="InterPro" id="IPR036866">
    <property type="entry name" value="RibonucZ/Hydroxyglut_hydro"/>
</dbReference>
<proteinExistence type="inferred from homology"/>
<dbReference type="Pfam" id="PF16661">
    <property type="entry name" value="Lactamase_B_6"/>
    <property type="match status" value="1"/>
</dbReference>
<dbReference type="InterPro" id="IPR001279">
    <property type="entry name" value="Metallo-B-lactamas"/>
</dbReference>
<dbReference type="EMBL" id="LK052887">
    <property type="protein sequence ID" value="CDR38750.1"/>
    <property type="molecule type" value="Genomic_DNA"/>
</dbReference>
<dbReference type="VEuPathDB" id="FungiDB:BON22_0112"/>
<reference evidence="7" key="1">
    <citation type="journal article" date="2014" name="Genome Announc.">
        <title>Genome sequence of the yeast Cyberlindnera fabianii (Hansenula fabianii).</title>
        <authorList>
            <person name="Freel K.C."/>
            <person name="Sarilar V."/>
            <person name="Neuveglise C."/>
            <person name="Devillers H."/>
            <person name="Friedrich A."/>
            <person name="Schacherer J."/>
        </authorList>
    </citation>
    <scope>NUCLEOTIDE SEQUENCE</scope>
    <source>
        <strain evidence="7">YJS4271</strain>
    </source>
</reference>
<evidence type="ECO:0000259" key="6">
    <source>
        <dbReference type="SMART" id="SM01027"/>
    </source>
</evidence>
<feature type="region of interest" description="Disordered" evidence="5">
    <location>
        <begin position="416"/>
        <end position="450"/>
    </location>
</feature>
<sequence length="792" mass="87261">MPFSYTPLLPKGSHSRASILEFDGVRILADPGWDGVSDLSYLNDILSTIDIIVLSQPTTDFCGAYAWLAFHELNIPVYATLPVTNLGRVATIDLYRGKGIIGPIEGTEYELNDIEEAFDKIITVKHSQTTDLRAKYDGLTITAINSGHSLGGTIWVLNKNSEKVVYAPLWNHSRDSFLNGADLLQNQALARPSVIITSATIGSPLSHKKRVEKFLALVDATLGRGGTVLLPTTIGGRILELVHLIDEHIQSAPIPVLLVAHAKARSLTYAGSMLEWMAPAVIKTWEAKGQVPFDASRVQIIDPKELQGMPGAKVVFASGVGFENGSEAQAALLGLCSDDKTTILLTERADEGTIGGDLFSTWRSELDSRGQAAEEGLPIVLQKPLQMQNIREDPLNGYDLTQYQELVKQRRAEKERSKKAKAAEQVQAAQLEEEDESESEDEDILASATKEEDIPIDTDVRTAKGRARMFPYIPNRSKVDDYGIVINHADYAREEEKDVSKLKKREHHKVKLGEKKRWNEAKKQDDVSDLDALHNPCRRVIHDVVINSRCALSYVDLAGIVDLRSLGLILPTLKPRNIFLAADSTDSTNRPKVSAALKKHNKFEVIDLDDNVPQTAENTVQSFDILLDDKLSTQLKWQKIAGGFSIAHVIGEVKTKGELESEKDDENQSTDVKMVDASTASNEKEDVKMEETTEETHAKDKGDLVLVPLEQPTGMFSNIRAAPLAIGDVRLSELKKTLSVGHKVEFKGEGTLVVDDIVAVRKVTDGDVIVDGAPGELFYEVRNVVRQMLAYV</sequence>
<dbReference type="PANTHER" id="PTHR45922">
    <property type="entry name" value="CLEAVAGE AND POLYADENYLATION SPECIFICITY FACTOR SUBUNIT 2"/>
    <property type="match status" value="1"/>
</dbReference>
<dbReference type="GO" id="GO:0006397">
    <property type="term" value="P:mRNA processing"/>
    <property type="evidence" value="ECO:0007669"/>
    <property type="project" value="UniProtKB-KW"/>
</dbReference>
<dbReference type="GO" id="GO:0003723">
    <property type="term" value="F:RNA binding"/>
    <property type="evidence" value="ECO:0007669"/>
    <property type="project" value="UniProtKB-KW"/>
</dbReference>
<dbReference type="GO" id="GO:0005847">
    <property type="term" value="C:mRNA cleavage and polyadenylation specificity factor complex"/>
    <property type="evidence" value="ECO:0007669"/>
    <property type="project" value="InterPro"/>
</dbReference>
<dbReference type="InterPro" id="IPR035639">
    <property type="entry name" value="CPSF2_MBL"/>
</dbReference>
<dbReference type="CDD" id="cd16293">
    <property type="entry name" value="CPSF2-like_MBL-fold"/>
    <property type="match status" value="1"/>
</dbReference>
<dbReference type="PANTHER" id="PTHR45922:SF1">
    <property type="entry name" value="CLEAVAGE AND POLYADENYLATION SPECIFICITY FACTOR SUBUNIT 2"/>
    <property type="match status" value="1"/>
</dbReference>
<evidence type="ECO:0000256" key="4">
    <source>
        <dbReference type="RuleBase" id="RU365006"/>
    </source>
</evidence>
<comment type="subcellular location">
    <subcellularLocation>
        <location evidence="1 4">Nucleus</location>
    </subcellularLocation>
</comment>
<protein>
    <recommendedName>
        <fullName evidence="4">Cleavage and polyadenylation specificity factor subunit 2</fullName>
    </recommendedName>
    <alternativeName>
        <fullName evidence="4">Cleavage and polyadenylation specificity factor 100 kDa subunit</fullName>
    </alternativeName>
</protein>
<feature type="compositionally biased region" description="Acidic residues" evidence="5">
    <location>
        <begin position="431"/>
        <end position="444"/>
    </location>
</feature>
<feature type="domain" description="Beta-Casp" evidence="6">
    <location>
        <begin position="238"/>
        <end position="358"/>
    </location>
</feature>
<dbReference type="Gene3D" id="3.60.15.10">
    <property type="entry name" value="Ribonuclease Z/Hydroxyacylglutathione hydrolase-like"/>
    <property type="match status" value="1"/>
</dbReference>
<dbReference type="SMART" id="SM01027">
    <property type="entry name" value="Beta-Casp"/>
    <property type="match status" value="1"/>
</dbReference>
<gene>
    <name evidence="7" type="ORF">CYFA0S_02e05248g</name>
</gene>
<dbReference type="InterPro" id="IPR022712">
    <property type="entry name" value="Beta_Casp"/>
</dbReference>
<comment type="similarity">
    <text evidence="4">Belongs to the metallo-beta-lactamase superfamily. RNA-metabolizing metallo-beta-lactamase-like family. CPSF2/YSH1 subfamily.</text>
</comment>
<dbReference type="Pfam" id="PF13299">
    <property type="entry name" value="CPSF100_C"/>
    <property type="match status" value="1"/>
</dbReference>
<dbReference type="PhylomeDB" id="A0A061ATN0"/>
<accession>A0A061ATN0</accession>
<evidence type="ECO:0000256" key="3">
    <source>
        <dbReference type="ARBA" id="ARBA00023242"/>
    </source>
</evidence>
<feature type="compositionally biased region" description="Basic and acidic residues" evidence="5">
    <location>
        <begin position="682"/>
        <end position="698"/>
    </location>
</feature>
<evidence type="ECO:0000313" key="7">
    <source>
        <dbReference type="EMBL" id="CDR38750.1"/>
    </source>
</evidence>
<name>A0A061ATN0_CYBFA</name>
<keyword evidence="3 4" id="KW-0539">Nucleus</keyword>
<keyword evidence="2 4" id="KW-0507">mRNA processing</keyword>
<keyword evidence="4" id="KW-0694">RNA-binding</keyword>
<feature type="region of interest" description="Disordered" evidence="5">
    <location>
        <begin position="658"/>
        <end position="698"/>
    </location>
</feature>
<dbReference type="Pfam" id="PF10996">
    <property type="entry name" value="Beta-Casp"/>
    <property type="match status" value="1"/>
</dbReference>
<dbReference type="InterPro" id="IPR027075">
    <property type="entry name" value="CPSF2"/>
</dbReference>
<evidence type="ECO:0000256" key="2">
    <source>
        <dbReference type="ARBA" id="ARBA00022664"/>
    </source>
</evidence>
<evidence type="ECO:0000256" key="5">
    <source>
        <dbReference type="SAM" id="MobiDB-lite"/>
    </source>
</evidence>